<name>A0A382HDS0_9ZZZZ</name>
<evidence type="ECO:0000313" key="2">
    <source>
        <dbReference type="EMBL" id="SVB85420.1"/>
    </source>
</evidence>
<feature type="transmembrane region" description="Helical" evidence="1">
    <location>
        <begin position="34"/>
        <end position="52"/>
    </location>
</feature>
<protein>
    <submittedName>
        <fullName evidence="2">Uncharacterized protein</fullName>
    </submittedName>
</protein>
<sequence>VETPEDNPIIGELVDDSERPDVVYIGTSVEPKDAAIALATLSIAAMFVILILQSFVFNSVEDSGTEGSDDRSIEISW</sequence>
<feature type="non-terminal residue" evidence="2">
    <location>
        <position position="1"/>
    </location>
</feature>
<evidence type="ECO:0000256" key="1">
    <source>
        <dbReference type="SAM" id="Phobius"/>
    </source>
</evidence>
<keyword evidence="1" id="KW-0812">Transmembrane</keyword>
<reference evidence="2" key="1">
    <citation type="submission" date="2018-05" db="EMBL/GenBank/DDBJ databases">
        <authorList>
            <person name="Lanie J.A."/>
            <person name="Ng W.-L."/>
            <person name="Kazmierczak K.M."/>
            <person name="Andrzejewski T.M."/>
            <person name="Davidsen T.M."/>
            <person name="Wayne K.J."/>
            <person name="Tettelin H."/>
            <person name="Glass J.I."/>
            <person name="Rusch D."/>
            <person name="Podicherti R."/>
            <person name="Tsui H.-C.T."/>
            <person name="Winkler M.E."/>
        </authorList>
    </citation>
    <scope>NUCLEOTIDE SEQUENCE</scope>
</reference>
<dbReference type="AlphaFoldDB" id="A0A382HDS0"/>
<accession>A0A382HDS0</accession>
<organism evidence="2">
    <name type="scientific">marine metagenome</name>
    <dbReference type="NCBI Taxonomy" id="408172"/>
    <lineage>
        <taxon>unclassified sequences</taxon>
        <taxon>metagenomes</taxon>
        <taxon>ecological metagenomes</taxon>
    </lineage>
</organism>
<keyword evidence="1" id="KW-0472">Membrane</keyword>
<proteinExistence type="predicted"/>
<dbReference type="EMBL" id="UINC01060674">
    <property type="protein sequence ID" value="SVB85420.1"/>
    <property type="molecule type" value="Genomic_DNA"/>
</dbReference>
<feature type="non-terminal residue" evidence="2">
    <location>
        <position position="77"/>
    </location>
</feature>
<keyword evidence="1" id="KW-1133">Transmembrane helix</keyword>
<gene>
    <name evidence="2" type="ORF">METZ01_LOCUS238274</name>
</gene>